<dbReference type="InterPro" id="IPR057734">
    <property type="entry name" value="UBE2O-like_SH3-C"/>
</dbReference>
<dbReference type="PhylomeDB" id="D2A559"/>
<dbReference type="PANTHER" id="PTHR46116">
    <property type="entry name" value="(E3-INDEPENDENT) E2 UBIQUITIN-CONJUGATING ENZYME"/>
    <property type="match status" value="1"/>
</dbReference>
<dbReference type="PROSITE" id="PS50127">
    <property type="entry name" value="UBC_2"/>
    <property type="match status" value="1"/>
</dbReference>
<feature type="domain" description="UBC core" evidence="3">
    <location>
        <begin position="802"/>
        <end position="962"/>
    </location>
</feature>
<dbReference type="KEGG" id="tca:659924"/>
<dbReference type="CDD" id="cd23837">
    <property type="entry name" value="UBCc_UBE2O"/>
    <property type="match status" value="1"/>
</dbReference>
<dbReference type="OrthoDB" id="47801at2759"/>
<evidence type="ECO:0000259" key="3">
    <source>
        <dbReference type="PROSITE" id="PS50127"/>
    </source>
</evidence>
<dbReference type="SUPFAM" id="SSF54495">
    <property type="entry name" value="UBC-like"/>
    <property type="match status" value="1"/>
</dbReference>
<dbReference type="PANTHER" id="PTHR46116:SF15">
    <property type="entry name" value="(E3-INDEPENDENT) E2 UBIQUITIN-CONJUGATING ENZYME"/>
    <property type="match status" value="1"/>
</dbReference>
<dbReference type="InterPro" id="IPR000608">
    <property type="entry name" value="UBC"/>
</dbReference>
<evidence type="ECO:0000313" key="5">
    <source>
        <dbReference type="Proteomes" id="UP000007266"/>
    </source>
</evidence>
<keyword evidence="2" id="KW-0833">Ubl conjugation pathway</keyword>
<dbReference type="STRING" id="7070.D2A559"/>
<dbReference type="GO" id="GO:0005829">
    <property type="term" value="C:cytosol"/>
    <property type="evidence" value="ECO:0007669"/>
    <property type="project" value="GOC"/>
</dbReference>
<dbReference type="InParanoid" id="D2A559"/>
<dbReference type="AlphaFoldDB" id="D2A559"/>
<reference evidence="4 5" key="2">
    <citation type="journal article" date="2010" name="Nucleic Acids Res.">
        <title>BeetleBase in 2010: revisions to provide comprehensive genomic information for Tribolium castaneum.</title>
        <authorList>
            <person name="Kim H.S."/>
            <person name="Murphy T."/>
            <person name="Xia J."/>
            <person name="Caragea D."/>
            <person name="Park Y."/>
            <person name="Beeman R.W."/>
            <person name="Lorenzen M.D."/>
            <person name="Butcher S."/>
            <person name="Manak J.R."/>
            <person name="Brown S.J."/>
        </authorList>
    </citation>
    <scope>GENOME REANNOTATION</scope>
    <source>
        <strain evidence="4 5">Georgia GA2</strain>
    </source>
</reference>
<dbReference type="HOGENOM" id="CLU_002088_1_0_1"/>
<dbReference type="Gene3D" id="3.10.110.10">
    <property type="entry name" value="Ubiquitin Conjugating Enzyme"/>
    <property type="match status" value="1"/>
</dbReference>
<accession>D2A559</accession>
<evidence type="ECO:0000256" key="2">
    <source>
        <dbReference type="ARBA" id="ARBA00022786"/>
    </source>
</evidence>
<dbReference type="InterPro" id="IPR057733">
    <property type="entry name" value="UBE2O-like_SH3-B"/>
</dbReference>
<dbReference type="GO" id="GO:0061631">
    <property type="term" value="F:ubiquitin conjugating enzyme activity"/>
    <property type="evidence" value="ECO:0000318"/>
    <property type="project" value="GO_Central"/>
</dbReference>
<dbReference type="Pfam" id="PF23043">
    <property type="entry name" value="SH3-B_UBE2O"/>
    <property type="match status" value="1"/>
</dbReference>
<evidence type="ECO:0000313" key="4">
    <source>
        <dbReference type="EMBL" id="EFA05319.1"/>
    </source>
</evidence>
<dbReference type="Pfam" id="PF23046">
    <property type="entry name" value="tSH3-B_UBE2O"/>
    <property type="match status" value="1"/>
</dbReference>
<protein>
    <recommendedName>
        <fullName evidence="3">UBC core domain-containing protein</fullName>
    </recommendedName>
</protein>
<gene>
    <name evidence="4" type="primary">AUGUSTUS-3.0.2_15477</name>
    <name evidence="4" type="ORF">TcasGA2_TC015477</name>
</gene>
<dbReference type="GO" id="GO:0042147">
    <property type="term" value="P:retrograde transport, endosome to Golgi"/>
    <property type="evidence" value="ECO:0000318"/>
    <property type="project" value="GO_Central"/>
</dbReference>
<dbReference type="Pfam" id="PF23044">
    <property type="entry name" value="SH3-C_UBE2O"/>
    <property type="match status" value="1"/>
</dbReference>
<dbReference type="InterPro" id="IPR016135">
    <property type="entry name" value="UBQ-conjugating_enzyme/RWD"/>
</dbReference>
<dbReference type="OMA" id="QENLCVE"/>
<name>D2A559_TRICA</name>
<keyword evidence="1" id="KW-0808">Transferase</keyword>
<dbReference type="eggNOG" id="KOG0895">
    <property type="taxonomic scope" value="Eukaryota"/>
</dbReference>
<dbReference type="SMART" id="SM00212">
    <property type="entry name" value="UBCc"/>
    <property type="match status" value="1"/>
</dbReference>
<dbReference type="InterPro" id="IPR057735">
    <property type="entry name" value="UBE2O-like_tSH3-B"/>
</dbReference>
<dbReference type="FunCoup" id="D2A559">
    <property type="interactions" value="1257"/>
</dbReference>
<evidence type="ECO:0000256" key="1">
    <source>
        <dbReference type="ARBA" id="ARBA00022679"/>
    </source>
</evidence>
<dbReference type="Proteomes" id="UP000007266">
    <property type="component" value="Linkage group 8"/>
</dbReference>
<sequence length="1041" mass="119207">MSGTNVKEFYAHDLVYKFDERKRIVFGVVSESYESSDSDETCALQKGQILVTWSNPTRKRICRQSKVYLLCRCIAPGDIVRRLEDGKETQRGYCKKTKQFATVQIVESDKVIEHVPDSRLCFVKPFQVGDAVCLGDKFGRIQSIDEMIRMQSKCGSIVEVRRSINYNIRDYWFHSINGAYHEAEYPGQTVFCTPMHLRDPKWIKKSKSMMRKMEIGQKFTIQSIEICLIEVWWYSPNGHTEYAELKDDEIKRLKVLPYSENLVMGDRYFLKLKPTDILLKKRDWIKKKSLQSLPHKVPKSDNSTLTNTCAEPFDADDDWCTEEDEESDNKGEISIYGLHKIKQRKKTYPNLNKFSSGSIVAVQVFCADARVTVVWQDGTEEKDIPTTELYYSVSQDDHEFFPGEWVVSNSNENSDKYGVVQRVNFQERTAEIKWFSSVDANQEPQELATNESSVYDLKKHVKFVFRPGSVVKAKPTVEDKMGKVIDSCPQGYVIVQWLGGKRENCWPQNIELILESEDFEFPDAFDSDDDLSEDAYSWETESVESFDGDVTDEINLQNMAARVDFIRNRISYLREAFKHYNITQNFHFVKDLLCIYDNSGYLDKYLGTSFFSTESKHFQALLLETKKKAKSLGIELRGRMFSRENLSCPTKMKNAEKDNIQKMIKLESKVNVQIEMCKECSGESCPTTPDSSEPAEKPQENLCVELLVMLKMRMDLIYAEIISRIGGRQALTVLTNSSENPLKPSPSTTTALQNALLTPETPPKVAKPIELIPKNEAFSILEEAPDTHRYFSSKFVPKDLQKFLVALQKEYKLLKDSLPAGVWVRTYDNRMDLLSVMIRGPAKTPYEDGLFLFDIQLSPDYPKNPPGVHYISYITEPLNPNLYVEGKVCVSLLGTWMGRGSEMWGPNSTLLQLIVSIQGLILVAQPYFNEAGYERQTHTQQGCENSRTYNEFVILKLVQSMTELLNAAPKVFQNEVLAHFQAKGEAMCERLMKYCDEEPLVPEFPLLPVSKGFKLSLGSALNGFRQALKKALEGRNKEALL</sequence>
<dbReference type="EMBL" id="KQ971361">
    <property type="protein sequence ID" value="EFA05319.1"/>
    <property type="molecule type" value="Genomic_DNA"/>
</dbReference>
<organism evidence="4 5">
    <name type="scientific">Tribolium castaneum</name>
    <name type="common">Red flour beetle</name>
    <dbReference type="NCBI Taxonomy" id="7070"/>
    <lineage>
        <taxon>Eukaryota</taxon>
        <taxon>Metazoa</taxon>
        <taxon>Ecdysozoa</taxon>
        <taxon>Arthropoda</taxon>
        <taxon>Hexapoda</taxon>
        <taxon>Insecta</taxon>
        <taxon>Pterygota</taxon>
        <taxon>Neoptera</taxon>
        <taxon>Endopterygota</taxon>
        <taxon>Coleoptera</taxon>
        <taxon>Polyphaga</taxon>
        <taxon>Cucujiformia</taxon>
        <taxon>Tenebrionidae</taxon>
        <taxon>Tenebrionidae incertae sedis</taxon>
        <taxon>Tribolium</taxon>
    </lineage>
</organism>
<keyword evidence="5" id="KW-1185">Reference proteome</keyword>
<reference evidence="4 5" key="1">
    <citation type="journal article" date="2008" name="Nature">
        <title>The genome of the model beetle and pest Tribolium castaneum.</title>
        <authorList>
            <consortium name="Tribolium Genome Sequencing Consortium"/>
            <person name="Richards S."/>
            <person name="Gibbs R.A."/>
            <person name="Weinstock G.M."/>
            <person name="Brown S.J."/>
            <person name="Denell R."/>
            <person name="Beeman R.W."/>
            <person name="Gibbs R."/>
            <person name="Beeman R.W."/>
            <person name="Brown S.J."/>
            <person name="Bucher G."/>
            <person name="Friedrich M."/>
            <person name="Grimmelikhuijzen C.J."/>
            <person name="Klingler M."/>
            <person name="Lorenzen M."/>
            <person name="Richards S."/>
            <person name="Roth S."/>
            <person name="Schroder R."/>
            <person name="Tautz D."/>
            <person name="Zdobnov E.M."/>
            <person name="Muzny D."/>
            <person name="Gibbs R.A."/>
            <person name="Weinstock G.M."/>
            <person name="Attaway T."/>
            <person name="Bell S."/>
            <person name="Buhay C.J."/>
            <person name="Chandrabose M.N."/>
            <person name="Chavez D."/>
            <person name="Clerk-Blankenburg K.P."/>
            <person name="Cree A."/>
            <person name="Dao M."/>
            <person name="Davis C."/>
            <person name="Chacko J."/>
            <person name="Dinh H."/>
            <person name="Dugan-Rocha S."/>
            <person name="Fowler G."/>
            <person name="Garner T.T."/>
            <person name="Garnes J."/>
            <person name="Gnirke A."/>
            <person name="Hawes A."/>
            <person name="Hernandez J."/>
            <person name="Hines S."/>
            <person name="Holder M."/>
            <person name="Hume J."/>
            <person name="Jhangiani S.N."/>
            <person name="Joshi V."/>
            <person name="Khan Z.M."/>
            <person name="Jackson L."/>
            <person name="Kovar C."/>
            <person name="Kowis A."/>
            <person name="Lee S."/>
            <person name="Lewis L.R."/>
            <person name="Margolis J."/>
            <person name="Morgan M."/>
            <person name="Nazareth L.V."/>
            <person name="Nguyen N."/>
            <person name="Okwuonu G."/>
            <person name="Parker D."/>
            <person name="Richards S."/>
            <person name="Ruiz S.J."/>
            <person name="Santibanez J."/>
            <person name="Savard J."/>
            <person name="Scherer S.E."/>
            <person name="Schneider B."/>
            <person name="Sodergren E."/>
            <person name="Tautz D."/>
            <person name="Vattahil S."/>
            <person name="Villasana D."/>
            <person name="White C.S."/>
            <person name="Wright R."/>
            <person name="Park Y."/>
            <person name="Beeman R.W."/>
            <person name="Lord J."/>
            <person name="Oppert B."/>
            <person name="Lorenzen M."/>
            <person name="Brown S."/>
            <person name="Wang L."/>
            <person name="Savard J."/>
            <person name="Tautz D."/>
            <person name="Richards S."/>
            <person name="Weinstock G."/>
            <person name="Gibbs R.A."/>
            <person name="Liu Y."/>
            <person name="Worley K."/>
            <person name="Weinstock G."/>
            <person name="Elsik C.G."/>
            <person name="Reese J.T."/>
            <person name="Elhaik E."/>
            <person name="Landan G."/>
            <person name="Graur D."/>
            <person name="Arensburger P."/>
            <person name="Atkinson P."/>
            <person name="Beeman R.W."/>
            <person name="Beidler J."/>
            <person name="Brown S.J."/>
            <person name="Demuth J.P."/>
            <person name="Drury D.W."/>
            <person name="Du Y.Z."/>
            <person name="Fujiwara H."/>
            <person name="Lorenzen M."/>
            <person name="Maselli V."/>
            <person name="Osanai M."/>
            <person name="Park Y."/>
            <person name="Robertson H.M."/>
            <person name="Tu Z."/>
            <person name="Wang J.J."/>
            <person name="Wang S."/>
            <person name="Richards S."/>
            <person name="Song H."/>
            <person name="Zhang L."/>
            <person name="Sodergren E."/>
            <person name="Werner D."/>
            <person name="Stanke M."/>
            <person name="Morgenstern B."/>
            <person name="Solovyev V."/>
            <person name="Kosarev P."/>
            <person name="Brown G."/>
            <person name="Chen H.C."/>
            <person name="Ermolaeva O."/>
            <person name="Hlavina W."/>
            <person name="Kapustin Y."/>
            <person name="Kiryutin B."/>
            <person name="Kitts P."/>
            <person name="Maglott D."/>
            <person name="Pruitt K."/>
            <person name="Sapojnikov V."/>
            <person name="Souvorov A."/>
            <person name="Mackey A.J."/>
            <person name="Waterhouse R.M."/>
            <person name="Wyder S."/>
            <person name="Zdobnov E.M."/>
            <person name="Zdobnov E.M."/>
            <person name="Wyder S."/>
            <person name="Kriventseva E.V."/>
            <person name="Kadowaki T."/>
            <person name="Bork P."/>
            <person name="Aranda M."/>
            <person name="Bao R."/>
            <person name="Beermann A."/>
            <person name="Berns N."/>
            <person name="Bolognesi R."/>
            <person name="Bonneton F."/>
            <person name="Bopp D."/>
            <person name="Brown S.J."/>
            <person name="Bucher G."/>
            <person name="Butts T."/>
            <person name="Chaumot A."/>
            <person name="Denell R.E."/>
            <person name="Ferrier D.E."/>
            <person name="Friedrich M."/>
            <person name="Gordon C.M."/>
            <person name="Jindra M."/>
            <person name="Klingler M."/>
            <person name="Lan Q."/>
            <person name="Lattorff H.M."/>
            <person name="Laudet V."/>
            <person name="von Levetsow C."/>
            <person name="Liu Z."/>
            <person name="Lutz R."/>
            <person name="Lynch J.A."/>
            <person name="da Fonseca R.N."/>
            <person name="Posnien N."/>
            <person name="Reuter R."/>
            <person name="Roth S."/>
            <person name="Savard J."/>
            <person name="Schinko J.B."/>
            <person name="Schmitt C."/>
            <person name="Schoppmeier M."/>
            <person name="Schroder R."/>
            <person name="Shippy T.D."/>
            <person name="Simonnet F."/>
            <person name="Marques-Souza H."/>
            <person name="Tautz D."/>
            <person name="Tomoyasu Y."/>
            <person name="Trauner J."/>
            <person name="Van der Zee M."/>
            <person name="Vervoort M."/>
            <person name="Wittkopp N."/>
            <person name="Wimmer E.A."/>
            <person name="Yang X."/>
            <person name="Jones A.K."/>
            <person name="Sattelle D.B."/>
            <person name="Ebert P.R."/>
            <person name="Nelson D."/>
            <person name="Scott J.G."/>
            <person name="Beeman R.W."/>
            <person name="Muthukrishnan S."/>
            <person name="Kramer K.J."/>
            <person name="Arakane Y."/>
            <person name="Beeman R.W."/>
            <person name="Zhu Q."/>
            <person name="Hogenkamp D."/>
            <person name="Dixit R."/>
            <person name="Oppert B."/>
            <person name="Jiang H."/>
            <person name="Zou Z."/>
            <person name="Marshall J."/>
            <person name="Elpidina E."/>
            <person name="Vinokurov K."/>
            <person name="Oppert C."/>
            <person name="Zou Z."/>
            <person name="Evans J."/>
            <person name="Lu Z."/>
            <person name="Zhao P."/>
            <person name="Sumathipala N."/>
            <person name="Altincicek B."/>
            <person name="Vilcinskas A."/>
            <person name="Williams M."/>
            <person name="Hultmark D."/>
            <person name="Hetru C."/>
            <person name="Jiang H."/>
            <person name="Grimmelikhuijzen C.J."/>
            <person name="Hauser F."/>
            <person name="Cazzamali G."/>
            <person name="Williamson M."/>
            <person name="Park Y."/>
            <person name="Li B."/>
            <person name="Tanaka Y."/>
            <person name="Predel R."/>
            <person name="Neupert S."/>
            <person name="Schachtner J."/>
            <person name="Verleyen P."/>
            <person name="Raible F."/>
            <person name="Bork P."/>
            <person name="Friedrich M."/>
            <person name="Walden K.K."/>
            <person name="Robertson H.M."/>
            <person name="Angeli S."/>
            <person name="Foret S."/>
            <person name="Bucher G."/>
            <person name="Schuetz S."/>
            <person name="Maleszka R."/>
            <person name="Wimmer E.A."/>
            <person name="Beeman R.W."/>
            <person name="Lorenzen M."/>
            <person name="Tomoyasu Y."/>
            <person name="Miller S.C."/>
            <person name="Grossmann D."/>
            <person name="Bucher G."/>
        </authorList>
    </citation>
    <scope>NUCLEOTIDE SEQUENCE [LARGE SCALE GENOMIC DNA]</scope>
    <source>
        <strain evidence="4 5">Georgia GA2</strain>
    </source>
</reference>
<dbReference type="Pfam" id="PF00179">
    <property type="entry name" value="UQ_con"/>
    <property type="match status" value="1"/>
</dbReference>
<dbReference type="FunFam" id="3.10.110.10:FF:000136">
    <property type="entry name" value="Predicted protein"/>
    <property type="match status" value="1"/>
</dbReference>
<proteinExistence type="predicted"/>